<accession>A0AA90NBS8</accession>
<reference evidence="1" key="1">
    <citation type="submission" date="2023-08" db="EMBL/GenBank/DDBJ databases">
        <title>The draft genome of Tsukamurella strandjordii strain 050030.</title>
        <authorList>
            <person name="Zhao F."/>
            <person name="Feng Y."/>
            <person name="Zong Z."/>
        </authorList>
    </citation>
    <scope>NUCLEOTIDE SEQUENCE</scope>
    <source>
        <strain evidence="1">050030</strain>
    </source>
</reference>
<proteinExistence type="predicted"/>
<dbReference type="EMBL" id="JAUTIX010000001">
    <property type="protein sequence ID" value="MDP0396388.1"/>
    <property type="molecule type" value="Genomic_DNA"/>
</dbReference>
<sequence length="126" mass="13619">MIQNLIGESVRSAMSQLVVDGDAPAGYEPAPLLYGIPDSQISLAPGNWGDLLITAASTKDRKYFAFGVATRAEVDANPNLKRMLEADSNEFGSPTYGEWYEMANLLHEEAGLTLDDMSIIAVGRPK</sequence>
<keyword evidence="2" id="KW-1185">Reference proteome</keyword>
<evidence type="ECO:0000313" key="2">
    <source>
        <dbReference type="Proteomes" id="UP001178281"/>
    </source>
</evidence>
<dbReference type="AlphaFoldDB" id="A0AA90NBS8"/>
<protein>
    <submittedName>
        <fullName evidence="1">Uncharacterized protein</fullName>
    </submittedName>
</protein>
<organism evidence="1 2">
    <name type="scientific">Tsukamurella strandjordii</name>
    <dbReference type="NCBI Taxonomy" id="147577"/>
    <lineage>
        <taxon>Bacteria</taxon>
        <taxon>Bacillati</taxon>
        <taxon>Actinomycetota</taxon>
        <taxon>Actinomycetes</taxon>
        <taxon>Mycobacteriales</taxon>
        <taxon>Tsukamurellaceae</taxon>
        <taxon>Tsukamurella</taxon>
    </lineage>
</organism>
<comment type="caution">
    <text evidence="1">The sequence shown here is derived from an EMBL/GenBank/DDBJ whole genome shotgun (WGS) entry which is preliminary data.</text>
</comment>
<name>A0AA90NBS8_9ACTN</name>
<evidence type="ECO:0000313" key="1">
    <source>
        <dbReference type="EMBL" id="MDP0396388.1"/>
    </source>
</evidence>
<dbReference type="RefSeq" id="WP_305109959.1">
    <property type="nucleotide sequence ID" value="NZ_JAUTIX010000001.1"/>
</dbReference>
<dbReference type="Proteomes" id="UP001178281">
    <property type="component" value="Unassembled WGS sequence"/>
</dbReference>
<gene>
    <name evidence="1" type="ORF">Q7X28_00480</name>
</gene>